<reference evidence="2" key="1">
    <citation type="submission" date="2021-03" db="EMBL/GenBank/DDBJ databases">
        <title>Agromyces archimandritus sp. nov., isolated from the cockroach Archimandrita tessellata.</title>
        <authorList>
            <person name="Guzman J."/>
            <person name="Ortuzar M."/>
            <person name="Poehlein A."/>
            <person name="Daniel R."/>
            <person name="Trujillo M."/>
            <person name="Vilcinskas A."/>
        </authorList>
    </citation>
    <scope>NUCLEOTIDE SEQUENCE</scope>
    <source>
        <strain evidence="2">G127AT</strain>
    </source>
</reference>
<feature type="region of interest" description="Disordered" evidence="1">
    <location>
        <begin position="309"/>
        <end position="329"/>
    </location>
</feature>
<dbReference type="EMBL" id="CP071696">
    <property type="protein sequence ID" value="QTX04076.1"/>
    <property type="molecule type" value="Genomic_DNA"/>
</dbReference>
<accession>A0A975FLH0</accession>
<evidence type="ECO:0000313" key="2">
    <source>
        <dbReference type="EMBL" id="QTX04076.1"/>
    </source>
</evidence>
<gene>
    <name evidence="2" type="ORF">G127AT_12345</name>
</gene>
<dbReference type="AlphaFoldDB" id="A0A975FLH0"/>
<dbReference type="Proteomes" id="UP000671914">
    <property type="component" value="Chromosome"/>
</dbReference>
<evidence type="ECO:0008006" key="4">
    <source>
        <dbReference type="Google" id="ProtNLM"/>
    </source>
</evidence>
<dbReference type="KEGG" id="aarc:G127AT_12345"/>
<name>A0A975FLH0_9MICO</name>
<sequence length="630" mass="66175">MPATDVRPWLRRDTLFADSGTGVRISNPVSGFEIVGPRAYALFRMIHPFLDGSMTIGQLESGFTAEQWAKVESILTPLADHGFVRWIPDADFAALDPGVAETFAEQIAFLAQYSDEPNAAFARFRVAPVHILGATPMARSIAENLVANGSAGTVVVPFDDDFAAPASTRLADAAELAGAEHLIVTPSPAALAWFAAEGRRIDRRTVLAVVPGGERLWALPHPWGDDDPALPDWGDALAALEAGGALGGLEETWLTAAAGHPVLGPRTGSEPVQRMLGALLAYEAFKGLSGALAPETARHAIELDAATGETRGHRVHPHPAGRPLELTPTAPPAEGFGETGTIDDSLAEEVGAWLALADPASSRVAGFDDEDVMQLPLKIGVARLADGREERAASLWTAADARIEALARVYAELVSELESGPAGSQSAGIELRRRDGGTITTPAARLFRRSSANHDGRHPRAPFGAGVGLREEHALERACRSSAVEALLAAAVTHGAVPFDWDDDGAAASFLRDSAPVDAALALFDLGTVDDWHGVLAAERTGGVFRWEAAARRTRGAATIAAVTELLGAHQDPSPPDPATPTMRALPHLDPRRFAAADAPAELPGRMHAVTVASAAFDSLGLRAALSCID</sequence>
<organism evidence="2 3">
    <name type="scientific">Agromyces archimandritae</name>
    <dbReference type="NCBI Taxonomy" id="2781962"/>
    <lineage>
        <taxon>Bacteria</taxon>
        <taxon>Bacillati</taxon>
        <taxon>Actinomycetota</taxon>
        <taxon>Actinomycetes</taxon>
        <taxon>Micrococcales</taxon>
        <taxon>Microbacteriaceae</taxon>
        <taxon>Agromyces</taxon>
    </lineage>
</organism>
<proteinExistence type="predicted"/>
<evidence type="ECO:0000313" key="3">
    <source>
        <dbReference type="Proteomes" id="UP000671914"/>
    </source>
</evidence>
<evidence type="ECO:0000256" key="1">
    <source>
        <dbReference type="SAM" id="MobiDB-lite"/>
    </source>
</evidence>
<dbReference type="RefSeq" id="WP_210897312.1">
    <property type="nucleotide sequence ID" value="NZ_CP071696.1"/>
</dbReference>
<protein>
    <recommendedName>
        <fullName evidence="4">YcaO domain-containing protein</fullName>
    </recommendedName>
</protein>
<keyword evidence="3" id="KW-1185">Reference proteome</keyword>